<feature type="region of interest" description="Disordered" evidence="1">
    <location>
        <begin position="60"/>
        <end position="89"/>
    </location>
</feature>
<proteinExistence type="predicted"/>
<organism evidence="2 3">
    <name type="scientific">Plasmodium falciparum (isolate NF54)</name>
    <dbReference type="NCBI Taxonomy" id="5843"/>
    <lineage>
        <taxon>Eukaryota</taxon>
        <taxon>Sar</taxon>
        <taxon>Alveolata</taxon>
        <taxon>Apicomplexa</taxon>
        <taxon>Aconoidasida</taxon>
        <taxon>Haemosporida</taxon>
        <taxon>Plasmodiidae</taxon>
        <taxon>Plasmodium</taxon>
        <taxon>Plasmodium (Laverania)</taxon>
    </lineage>
</organism>
<gene>
    <name evidence="2" type="ORF">PFNF54_01837</name>
</gene>
<feature type="compositionally biased region" description="Basic and acidic residues" evidence="1">
    <location>
        <begin position="61"/>
        <end position="84"/>
    </location>
</feature>
<dbReference type="Proteomes" id="UP000030673">
    <property type="component" value="Unassembled WGS sequence"/>
</dbReference>
<accession>W7JXK0</accession>
<evidence type="ECO:0000313" key="3">
    <source>
        <dbReference type="Proteomes" id="UP000030673"/>
    </source>
</evidence>
<evidence type="ECO:0000256" key="1">
    <source>
        <dbReference type="SAM" id="MobiDB-lite"/>
    </source>
</evidence>
<evidence type="ECO:0000313" key="2">
    <source>
        <dbReference type="EMBL" id="EWC89366.1"/>
    </source>
</evidence>
<dbReference type="EMBL" id="KI928261">
    <property type="protein sequence ID" value="EWC89366.1"/>
    <property type="molecule type" value="Genomic_DNA"/>
</dbReference>
<protein>
    <submittedName>
        <fullName evidence="2">Uncharacterized protein</fullName>
    </submittedName>
</protein>
<name>W7JXK0_PLAFO</name>
<feature type="non-terminal residue" evidence="2">
    <location>
        <position position="197"/>
    </location>
</feature>
<sequence length="197" mass="23534">KEEAIDMKKTHCSNNNKMCKYNNMNNHMSTNKNNNQIFEESKQNVNKPIYNLKSLGNNTFKNDEKYNENDYKNNHDDDKKKYTDDSNEENIYEERNQKILLIHLLKNIKELLNRQRQNFNNFLSFLSENYQSYEKFYKSQKYQNGKNYIDKLDQQGELKNVSVVTHSFLDMSKAANGKKDKNGVFVKLMNDQKKKWG</sequence>
<feature type="non-terminal residue" evidence="2">
    <location>
        <position position="1"/>
    </location>
</feature>
<reference evidence="2 3" key="1">
    <citation type="submission" date="2013-02" db="EMBL/GenBank/DDBJ databases">
        <title>The Genome Sequence of Plasmodium falciparum NF54.</title>
        <authorList>
            <consortium name="The Broad Institute Genome Sequencing Platform"/>
            <consortium name="The Broad Institute Genome Sequencing Center for Infectious Disease"/>
            <person name="Neafsey D."/>
            <person name="Cheeseman I."/>
            <person name="Volkman S."/>
            <person name="Adams J."/>
            <person name="Walker B."/>
            <person name="Young S.K."/>
            <person name="Zeng Q."/>
            <person name="Gargeya S."/>
            <person name="Fitzgerald M."/>
            <person name="Haas B."/>
            <person name="Abouelleil A."/>
            <person name="Alvarado L."/>
            <person name="Arachchi H.M."/>
            <person name="Berlin A.M."/>
            <person name="Chapman S.B."/>
            <person name="Dewar J."/>
            <person name="Goldberg J."/>
            <person name="Griggs A."/>
            <person name="Gujja S."/>
            <person name="Hansen M."/>
            <person name="Howarth C."/>
            <person name="Imamovic A."/>
            <person name="Larimer J."/>
            <person name="McCowan C."/>
            <person name="Murphy C."/>
            <person name="Neiman D."/>
            <person name="Pearson M."/>
            <person name="Priest M."/>
            <person name="Roberts A."/>
            <person name="Saif S."/>
            <person name="Shea T."/>
            <person name="Sisk P."/>
            <person name="Sykes S."/>
            <person name="Wortman J."/>
            <person name="Nusbaum C."/>
            <person name="Birren B."/>
        </authorList>
    </citation>
    <scope>NUCLEOTIDE SEQUENCE [LARGE SCALE GENOMIC DNA]</scope>
    <source>
        <strain evidence="2 3">NF54</strain>
    </source>
</reference>
<dbReference type="AlphaFoldDB" id="W7JXK0"/>
<keyword evidence="3" id="KW-1185">Reference proteome</keyword>